<dbReference type="Proteomes" id="UP000054485">
    <property type="component" value="Unassembled WGS sequence"/>
</dbReference>
<accession>A0A0D0AIE6</accession>
<sequence>MSGRGAVGDSILDAHLRITLSTHPSWRRLTSIQPKKTRGTSGVDKNITVQRILVSQVSFVPLRLVNTAQKQYQQVPPNWWVEGGT</sequence>
<proteinExistence type="predicted"/>
<evidence type="ECO:0000313" key="2">
    <source>
        <dbReference type="Proteomes" id="UP000054485"/>
    </source>
</evidence>
<gene>
    <name evidence="1" type="ORF">CY34DRAFT_805811</name>
</gene>
<dbReference type="InParanoid" id="A0A0D0AIE6"/>
<name>A0A0D0AIE6_9AGAM</name>
<reference evidence="2" key="2">
    <citation type="submission" date="2015-01" db="EMBL/GenBank/DDBJ databases">
        <title>Evolutionary Origins and Diversification of the Mycorrhizal Mutualists.</title>
        <authorList>
            <consortium name="DOE Joint Genome Institute"/>
            <consortium name="Mycorrhizal Genomics Consortium"/>
            <person name="Kohler A."/>
            <person name="Kuo A."/>
            <person name="Nagy L.G."/>
            <person name="Floudas D."/>
            <person name="Copeland A."/>
            <person name="Barry K.W."/>
            <person name="Cichocki N."/>
            <person name="Veneault-Fourrey C."/>
            <person name="LaButti K."/>
            <person name="Lindquist E.A."/>
            <person name="Lipzen A."/>
            <person name="Lundell T."/>
            <person name="Morin E."/>
            <person name="Murat C."/>
            <person name="Riley R."/>
            <person name="Ohm R."/>
            <person name="Sun H."/>
            <person name="Tunlid A."/>
            <person name="Henrissat B."/>
            <person name="Grigoriev I.V."/>
            <person name="Hibbett D.S."/>
            <person name="Martin F."/>
        </authorList>
    </citation>
    <scope>NUCLEOTIDE SEQUENCE [LARGE SCALE GENOMIC DNA]</scope>
    <source>
        <strain evidence="2">UH-Slu-Lm8-n1</strain>
    </source>
</reference>
<dbReference type="EMBL" id="KN835262">
    <property type="protein sequence ID" value="KIK41651.1"/>
    <property type="molecule type" value="Genomic_DNA"/>
</dbReference>
<dbReference type="HOGENOM" id="CLU_2514130_0_0_1"/>
<reference evidence="1 2" key="1">
    <citation type="submission" date="2014-04" db="EMBL/GenBank/DDBJ databases">
        <authorList>
            <consortium name="DOE Joint Genome Institute"/>
            <person name="Kuo A."/>
            <person name="Ruytinx J."/>
            <person name="Rineau F."/>
            <person name="Colpaert J."/>
            <person name="Kohler A."/>
            <person name="Nagy L.G."/>
            <person name="Floudas D."/>
            <person name="Copeland A."/>
            <person name="Barry K.W."/>
            <person name="Cichocki N."/>
            <person name="Veneault-Fourrey C."/>
            <person name="LaButti K."/>
            <person name="Lindquist E.A."/>
            <person name="Lipzen A."/>
            <person name="Lundell T."/>
            <person name="Morin E."/>
            <person name="Murat C."/>
            <person name="Sun H."/>
            <person name="Tunlid A."/>
            <person name="Henrissat B."/>
            <person name="Grigoriev I.V."/>
            <person name="Hibbett D.S."/>
            <person name="Martin F."/>
            <person name="Nordberg H.P."/>
            <person name="Cantor M.N."/>
            <person name="Hua S.X."/>
        </authorList>
    </citation>
    <scope>NUCLEOTIDE SEQUENCE [LARGE SCALE GENOMIC DNA]</scope>
    <source>
        <strain evidence="1 2">UH-Slu-Lm8-n1</strain>
    </source>
</reference>
<dbReference type="AlphaFoldDB" id="A0A0D0AIE6"/>
<evidence type="ECO:0000313" key="1">
    <source>
        <dbReference type="EMBL" id="KIK41651.1"/>
    </source>
</evidence>
<protein>
    <submittedName>
        <fullName evidence="1">Uncharacterized protein</fullName>
    </submittedName>
</protein>
<organism evidence="1 2">
    <name type="scientific">Suillus luteus UH-Slu-Lm8-n1</name>
    <dbReference type="NCBI Taxonomy" id="930992"/>
    <lineage>
        <taxon>Eukaryota</taxon>
        <taxon>Fungi</taxon>
        <taxon>Dikarya</taxon>
        <taxon>Basidiomycota</taxon>
        <taxon>Agaricomycotina</taxon>
        <taxon>Agaricomycetes</taxon>
        <taxon>Agaricomycetidae</taxon>
        <taxon>Boletales</taxon>
        <taxon>Suillineae</taxon>
        <taxon>Suillaceae</taxon>
        <taxon>Suillus</taxon>
    </lineage>
</organism>
<keyword evidence="2" id="KW-1185">Reference proteome</keyword>